<keyword evidence="4" id="KW-1185">Reference proteome</keyword>
<dbReference type="CDD" id="cd03801">
    <property type="entry name" value="GT4_PimA-like"/>
    <property type="match status" value="1"/>
</dbReference>
<reference evidence="4" key="1">
    <citation type="submission" date="2018-08" db="EMBL/GenBank/DDBJ databases">
        <title>Thalassotalea euphylliae genome.</title>
        <authorList>
            <person name="Summers S."/>
            <person name="Rice S.A."/>
            <person name="Freckelton M.L."/>
            <person name="Nedved B.T."/>
            <person name="Hadfield M.G."/>
        </authorList>
    </citation>
    <scope>NUCLEOTIDE SEQUENCE [LARGE SCALE GENOMIC DNA]</scope>
    <source>
        <strain evidence="4">H3</strain>
    </source>
</reference>
<keyword evidence="3" id="KW-0808">Transferase</keyword>
<feature type="domain" description="Glycosyltransferase subfamily 4-like N-terminal" evidence="2">
    <location>
        <begin position="17"/>
        <end position="147"/>
    </location>
</feature>
<dbReference type="EMBL" id="QUOT01000001">
    <property type="protein sequence ID" value="REL31988.1"/>
    <property type="molecule type" value="Genomic_DNA"/>
</dbReference>
<evidence type="ECO:0000259" key="1">
    <source>
        <dbReference type="Pfam" id="PF00534"/>
    </source>
</evidence>
<dbReference type="AlphaFoldDB" id="A0A3E0U4V6"/>
<dbReference type="InterPro" id="IPR001296">
    <property type="entry name" value="Glyco_trans_1"/>
</dbReference>
<dbReference type="InterPro" id="IPR028098">
    <property type="entry name" value="Glyco_trans_4-like_N"/>
</dbReference>
<dbReference type="InterPro" id="IPR050194">
    <property type="entry name" value="Glycosyltransferase_grp1"/>
</dbReference>
<dbReference type="RefSeq" id="WP_116017238.1">
    <property type="nucleotide sequence ID" value="NZ_QUOT01000001.1"/>
</dbReference>
<feature type="domain" description="Glycosyl transferase family 1" evidence="1">
    <location>
        <begin position="171"/>
        <end position="314"/>
    </location>
</feature>
<organism evidence="3 4">
    <name type="scientific">Thalassotalea euphylliae</name>
    <dbReference type="NCBI Taxonomy" id="1655234"/>
    <lineage>
        <taxon>Bacteria</taxon>
        <taxon>Pseudomonadati</taxon>
        <taxon>Pseudomonadota</taxon>
        <taxon>Gammaproteobacteria</taxon>
        <taxon>Alteromonadales</taxon>
        <taxon>Colwelliaceae</taxon>
        <taxon>Thalassotalea</taxon>
    </lineage>
</organism>
<dbReference type="GO" id="GO:0016757">
    <property type="term" value="F:glycosyltransferase activity"/>
    <property type="evidence" value="ECO:0007669"/>
    <property type="project" value="TreeGrafter"/>
</dbReference>
<dbReference type="Pfam" id="PF13439">
    <property type="entry name" value="Glyco_transf_4"/>
    <property type="match status" value="1"/>
</dbReference>
<dbReference type="Gene3D" id="3.40.50.2000">
    <property type="entry name" value="Glycogen Phosphorylase B"/>
    <property type="match status" value="2"/>
</dbReference>
<name>A0A3E0U4V6_9GAMM</name>
<gene>
    <name evidence="3" type="ORF">DXX94_15405</name>
</gene>
<protein>
    <submittedName>
        <fullName evidence="3">Glycosyltransferase family 1 protein</fullName>
    </submittedName>
</protein>
<evidence type="ECO:0000313" key="4">
    <source>
        <dbReference type="Proteomes" id="UP000256899"/>
    </source>
</evidence>
<dbReference type="SUPFAM" id="SSF53756">
    <property type="entry name" value="UDP-Glycosyltransferase/glycogen phosphorylase"/>
    <property type="match status" value="1"/>
</dbReference>
<dbReference type="PANTHER" id="PTHR45947:SF3">
    <property type="entry name" value="SULFOQUINOVOSYL TRANSFERASE SQD2"/>
    <property type="match status" value="1"/>
</dbReference>
<proteinExistence type="predicted"/>
<dbReference type="Pfam" id="PF00534">
    <property type="entry name" value="Glycos_transf_1"/>
    <property type="match status" value="1"/>
</dbReference>
<dbReference type="Proteomes" id="UP000256899">
    <property type="component" value="Unassembled WGS sequence"/>
</dbReference>
<evidence type="ECO:0000313" key="3">
    <source>
        <dbReference type="EMBL" id="REL31988.1"/>
    </source>
</evidence>
<comment type="caution">
    <text evidence="3">The sequence shown here is derived from an EMBL/GenBank/DDBJ whole genome shotgun (WGS) entry which is preliminary data.</text>
</comment>
<dbReference type="PANTHER" id="PTHR45947">
    <property type="entry name" value="SULFOQUINOVOSYL TRANSFERASE SQD2"/>
    <property type="match status" value="1"/>
</dbReference>
<sequence>MSRSSLNIVLLVDSRSFGGIESHIANLALGLEQASHKVLIILMANYGEHPVFDVDPKLRTKTIKLSGGAVELYQTLSRLSIDVVHTHGYKAGIIGRFICRMLDKAVVSTFHAGERGTLKIRFYRWLDRISAKGTQCISVSQPIADELGVSSDVIQNFVEPAPLKTVSFRCNQLAFVGRFSHEKGPDHFLQVAEAMPEHIFSMYGAGPLFSSLDKSKPLNMCLLGQVPSMLPHWQEIKVLCITSRAEGLPLVALEAMAHGIPVVSYAVGGLPSLVDHGVNGWLVDEHQPAKFIETLQQVMALSPSRFKLISQNARKTILDRFSTTAVVPQIETVYRQALSHEVLAQPVK</sequence>
<accession>A0A3E0U4V6</accession>
<evidence type="ECO:0000259" key="2">
    <source>
        <dbReference type="Pfam" id="PF13439"/>
    </source>
</evidence>